<dbReference type="STRING" id="659014.SAMN04487996_103311"/>
<dbReference type="Gene3D" id="1.20.58.520">
    <property type="entry name" value="Amidohydrolase"/>
    <property type="match status" value="1"/>
</dbReference>
<dbReference type="Gene3D" id="2.30.40.10">
    <property type="entry name" value="Urease, subunit C, domain 1"/>
    <property type="match status" value="1"/>
</dbReference>
<dbReference type="PANTHER" id="PTHR43135:SF3">
    <property type="entry name" value="ALPHA-D-RIBOSE 1-METHYLPHOSPHONATE 5-TRIPHOSPHATE DIPHOSPHATASE"/>
    <property type="match status" value="1"/>
</dbReference>
<evidence type="ECO:0000259" key="1">
    <source>
        <dbReference type="Pfam" id="PF01979"/>
    </source>
</evidence>
<dbReference type="InterPro" id="IPR011059">
    <property type="entry name" value="Metal-dep_hydrolase_composite"/>
</dbReference>
<dbReference type="Pfam" id="PF07969">
    <property type="entry name" value="Amidohydro_3"/>
    <property type="match status" value="1"/>
</dbReference>
<evidence type="ECO:0000259" key="2">
    <source>
        <dbReference type="Pfam" id="PF07969"/>
    </source>
</evidence>
<feature type="domain" description="Amidohydrolase 3" evidence="2">
    <location>
        <begin position="106"/>
        <end position="195"/>
    </location>
</feature>
<dbReference type="Gene3D" id="3.40.50.10910">
    <property type="entry name" value="Amidohydrolase"/>
    <property type="match status" value="1"/>
</dbReference>
<feature type="domain" description="Amidohydrolase-related" evidence="1">
    <location>
        <begin position="351"/>
        <end position="447"/>
    </location>
</feature>
<dbReference type="AlphaFoldDB" id="A0A1G7A441"/>
<accession>A0A1G7A441</accession>
<dbReference type="OrthoDB" id="9797498at2"/>
<dbReference type="Pfam" id="PF01979">
    <property type="entry name" value="Amidohydro_1"/>
    <property type="match status" value="1"/>
</dbReference>
<dbReference type="RefSeq" id="WP_090147587.1">
    <property type="nucleotide sequence ID" value="NZ_FNAN01000003.1"/>
</dbReference>
<evidence type="ECO:0000313" key="4">
    <source>
        <dbReference type="Proteomes" id="UP000198748"/>
    </source>
</evidence>
<dbReference type="GO" id="GO:0016810">
    <property type="term" value="F:hydrolase activity, acting on carbon-nitrogen (but not peptide) bonds"/>
    <property type="evidence" value="ECO:0007669"/>
    <property type="project" value="InterPro"/>
</dbReference>
<dbReference type="PANTHER" id="PTHR43135">
    <property type="entry name" value="ALPHA-D-RIBOSE 1-METHYLPHOSPHONATE 5-TRIPHOSPHATE DIPHOSPHATASE"/>
    <property type="match status" value="1"/>
</dbReference>
<protein>
    <submittedName>
        <fullName evidence="3">Imidazolonepropionase</fullName>
    </submittedName>
</protein>
<dbReference type="Gene3D" id="3.30.110.90">
    <property type="entry name" value="Amidohydrolase"/>
    <property type="match status" value="1"/>
</dbReference>
<sequence length="449" mass="48492">MQISASTKDSLQRSTIFQIAVCELILIAAIWGCSTNTRSPTGETAKITEINQKEIISKKAIIAITGATIIDGNGGAPIENGSVVVTDGIISAVGRKADIEIPENAQVVDAGGLTLLPGFIDSHFHLDGVHGLPAQFLQNGVTSLRDPGAWIEAYDGERKSGQPIPRLFLAGPHIDMFPPAYPRDAYVVRDADEAVREVNHLADQGASVIKVYFRLPPAIIREVCKAAHARGIPVTGHLETTEAKEAIEAGLDGIEHITSFGLTLVPQREGEKYRQMVLADNNARKQGRYEVWKSINPDSPATDSLGVFLKNKGTFVSPTLGAFEYQATAGQPLDTARLEGFGKMKKITGKLHRAGARIVVGSHSMIPYAETGWAFQREMELLVDSGLTAAEVITAATLQNARFFRIDKRLGSIEKGKQADLVLIKGDPLKNISATRNVSKVMLNGVWIK</sequence>
<organism evidence="3 4">
    <name type="scientific">Dyadobacter soli</name>
    <dbReference type="NCBI Taxonomy" id="659014"/>
    <lineage>
        <taxon>Bacteria</taxon>
        <taxon>Pseudomonadati</taxon>
        <taxon>Bacteroidota</taxon>
        <taxon>Cytophagia</taxon>
        <taxon>Cytophagales</taxon>
        <taxon>Spirosomataceae</taxon>
        <taxon>Dyadobacter</taxon>
    </lineage>
</organism>
<dbReference type="InterPro" id="IPR006680">
    <property type="entry name" value="Amidohydro-rel"/>
</dbReference>
<dbReference type="SUPFAM" id="SSF51556">
    <property type="entry name" value="Metallo-dependent hydrolases"/>
    <property type="match status" value="1"/>
</dbReference>
<name>A0A1G7A441_9BACT</name>
<dbReference type="InterPro" id="IPR032466">
    <property type="entry name" value="Metal_Hydrolase"/>
</dbReference>
<reference evidence="4" key="1">
    <citation type="submission" date="2016-10" db="EMBL/GenBank/DDBJ databases">
        <authorList>
            <person name="Varghese N."/>
            <person name="Submissions S."/>
        </authorList>
    </citation>
    <scope>NUCLEOTIDE SEQUENCE [LARGE SCALE GENOMIC DNA]</scope>
    <source>
        <strain evidence="4">DSM 25329</strain>
    </source>
</reference>
<dbReference type="Proteomes" id="UP000198748">
    <property type="component" value="Unassembled WGS sequence"/>
</dbReference>
<dbReference type="InterPro" id="IPR051781">
    <property type="entry name" value="Metallo-dep_Hydrolase"/>
</dbReference>
<gene>
    <name evidence="3" type="ORF">SAMN04487996_103311</name>
</gene>
<dbReference type="InterPro" id="IPR013108">
    <property type="entry name" value="Amidohydro_3"/>
</dbReference>
<keyword evidence="4" id="KW-1185">Reference proteome</keyword>
<dbReference type="SUPFAM" id="SSF51338">
    <property type="entry name" value="Composite domain of metallo-dependent hydrolases"/>
    <property type="match status" value="1"/>
</dbReference>
<proteinExistence type="predicted"/>
<evidence type="ECO:0000313" key="3">
    <source>
        <dbReference type="EMBL" id="SDE08815.1"/>
    </source>
</evidence>
<dbReference type="EMBL" id="FNAN01000003">
    <property type="protein sequence ID" value="SDE08815.1"/>
    <property type="molecule type" value="Genomic_DNA"/>
</dbReference>